<keyword evidence="2" id="KW-0833">Ubl conjugation pathway</keyword>
<dbReference type="Pfam" id="PF12937">
    <property type="entry name" value="F-box-like"/>
    <property type="match status" value="1"/>
</dbReference>
<feature type="compositionally biased region" description="Low complexity" evidence="3">
    <location>
        <begin position="31"/>
        <end position="42"/>
    </location>
</feature>
<dbReference type="OrthoDB" id="722566at2759"/>
<dbReference type="GO" id="GO:0016567">
    <property type="term" value="P:protein ubiquitination"/>
    <property type="evidence" value="ECO:0007669"/>
    <property type="project" value="UniProtKB-UniPathway"/>
</dbReference>
<feature type="region of interest" description="Disordered" evidence="3">
    <location>
        <begin position="1"/>
        <end position="57"/>
    </location>
</feature>
<dbReference type="Gene3D" id="1.20.1280.50">
    <property type="match status" value="1"/>
</dbReference>
<protein>
    <recommendedName>
        <fullName evidence="4">F-box domain-containing protein</fullName>
    </recommendedName>
</protein>
<dbReference type="Pfam" id="PF12014">
    <property type="entry name" value="Cyclin_D1_bind"/>
    <property type="match status" value="1"/>
</dbReference>
<gene>
    <name evidence="5" type="ORF">NEUTE1DRAFT_123663</name>
</gene>
<dbReference type="GeneID" id="20824513"/>
<accession>F8MSX5</accession>
<keyword evidence="6" id="KW-1185">Reference proteome</keyword>
<evidence type="ECO:0000313" key="6">
    <source>
        <dbReference type="Proteomes" id="UP000008065"/>
    </source>
</evidence>
<evidence type="ECO:0000256" key="2">
    <source>
        <dbReference type="ARBA" id="ARBA00022786"/>
    </source>
</evidence>
<dbReference type="SUPFAM" id="SSF81383">
    <property type="entry name" value="F-box domain"/>
    <property type="match status" value="1"/>
</dbReference>
<dbReference type="InterPro" id="IPR045048">
    <property type="entry name" value="FBXO31/39"/>
</dbReference>
<feature type="compositionally biased region" description="Polar residues" evidence="3">
    <location>
        <begin position="1"/>
        <end position="11"/>
    </location>
</feature>
<dbReference type="UniPathway" id="UPA00143"/>
<feature type="compositionally biased region" description="Polar residues" evidence="3">
    <location>
        <begin position="20"/>
        <end position="30"/>
    </location>
</feature>
<dbReference type="CDD" id="cd09917">
    <property type="entry name" value="F-box_SF"/>
    <property type="match status" value="1"/>
</dbReference>
<dbReference type="VEuPathDB" id="FungiDB:NEUTE1DRAFT_123663"/>
<dbReference type="KEGG" id="nte:NEUTE1DRAFT123663"/>
<name>F8MSX5_NEUT8</name>
<dbReference type="EMBL" id="GL891306">
    <property type="protein sequence ID" value="EGO55158.1"/>
    <property type="molecule type" value="Genomic_DNA"/>
</dbReference>
<dbReference type="AlphaFoldDB" id="F8MSX5"/>
<evidence type="ECO:0000259" key="4">
    <source>
        <dbReference type="PROSITE" id="PS50181"/>
    </source>
</evidence>
<evidence type="ECO:0000256" key="1">
    <source>
        <dbReference type="ARBA" id="ARBA00004906"/>
    </source>
</evidence>
<dbReference type="SMART" id="SM00256">
    <property type="entry name" value="FBOX"/>
    <property type="match status" value="1"/>
</dbReference>
<organism evidence="5 6">
    <name type="scientific">Neurospora tetrasperma (strain FGSC 2508 / ATCC MYA-4615 / P0657)</name>
    <dbReference type="NCBI Taxonomy" id="510951"/>
    <lineage>
        <taxon>Eukaryota</taxon>
        <taxon>Fungi</taxon>
        <taxon>Dikarya</taxon>
        <taxon>Ascomycota</taxon>
        <taxon>Pezizomycotina</taxon>
        <taxon>Sordariomycetes</taxon>
        <taxon>Sordariomycetidae</taxon>
        <taxon>Sordariales</taxon>
        <taxon>Sordariaceae</taxon>
        <taxon>Neurospora</taxon>
    </lineage>
</organism>
<reference evidence="6" key="1">
    <citation type="journal article" date="2011" name="Genetics">
        <title>Massive changes in genome architecture accompany the transition to self-fertility in the filamentous fungus Neurospora tetrasperma.</title>
        <authorList>
            <person name="Ellison C.E."/>
            <person name="Stajich J.E."/>
            <person name="Jacobson D.J."/>
            <person name="Natvig D.O."/>
            <person name="Lapidus A."/>
            <person name="Foster B."/>
            <person name="Aerts A."/>
            <person name="Riley R."/>
            <person name="Lindquist E.A."/>
            <person name="Grigoriev I.V."/>
            <person name="Taylor J.W."/>
        </authorList>
    </citation>
    <scope>NUCLEOTIDE SEQUENCE [LARGE SCALE GENOMIC DNA]</scope>
    <source>
        <strain evidence="6">FGSC 2508 / P0657</strain>
    </source>
</reference>
<sequence length="659" mass="75042">MEGNLPNQSWPSPWHHILPSPSQQGTDNNLNAPAATSTAAANDDPHHRQTPRLHAEPLDLDAYTYTPESQSFCSATTEANSERMAEYMASQQRRHPFSPLLSILARVDTDERDVADEVNNTSPEQTSPLVHLPPELLEGIFDHLSAIDLVAVSATCRHLRTIATSEFRWQGLVQENVPGYRVTSCYPYTSFRQLYKAHDPRWFLPKYKIWFADDSLYGRLIIARFDQRRGCIEGYQLVASVPSHLWDDDLLVNDHPIRKHDFRVGLHLDHPVFHLDPENQSPESDNATVRSWQELDSERYKDDPSRPKPHFKVEVRAQGGSSLSAGSRSRSFHTNFFLAKAQRLHNVIHDAEDLMDAHDVRDLLHADLSRSLSPRDYLMRSAIPGIGGGDGLRNAVPHHGMMTILRDKYWPPPTIEAPHRVANVGPVGVHGGYNAEATSKILQSPPATRAEISDHAFHLRRWVEFGRVMRAHIGEELVTYSTLDEKLYTPTPEKPYRGIFVGHYGPHGCEFILMHQPDDDPNIQDAEIERRENETDEEFQKRTQESKIYKGGLAGIKLTGDPNVPRGEYTFVAKDIGEEGFVKVADEEEFRGARVVKAKGHVAEHNFRDDDWIDCDLFLASHNTLALHWHRWDMTSVFERVDIDKFIVPELFDGPWFML</sequence>
<evidence type="ECO:0000256" key="3">
    <source>
        <dbReference type="SAM" id="MobiDB-lite"/>
    </source>
</evidence>
<dbReference type="RefSeq" id="XP_009853025.1">
    <property type="nucleotide sequence ID" value="XM_009854723.1"/>
</dbReference>
<feature type="compositionally biased region" description="Basic and acidic residues" evidence="3">
    <location>
        <begin position="43"/>
        <end position="57"/>
    </location>
</feature>
<evidence type="ECO:0000313" key="5">
    <source>
        <dbReference type="EMBL" id="EGO55158.1"/>
    </source>
</evidence>
<feature type="region of interest" description="Disordered" evidence="3">
    <location>
        <begin position="275"/>
        <end position="310"/>
    </location>
</feature>
<dbReference type="InterPro" id="IPR001810">
    <property type="entry name" value="F-box_dom"/>
</dbReference>
<dbReference type="PANTHER" id="PTHR10706">
    <property type="entry name" value="F-BOX FAMILY PROTEIN"/>
    <property type="match status" value="1"/>
</dbReference>
<dbReference type="PANTHER" id="PTHR10706:SF130">
    <property type="entry name" value="F-BOX ONLY PROTEIN 31"/>
    <property type="match status" value="1"/>
</dbReference>
<dbReference type="InterPro" id="IPR036047">
    <property type="entry name" value="F-box-like_dom_sf"/>
</dbReference>
<dbReference type="HOGENOM" id="CLU_020076_1_0_1"/>
<dbReference type="Proteomes" id="UP000008065">
    <property type="component" value="Unassembled WGS sequence"/>
</dbReference>
<feature type="compositionally biased region" description="Basic and acidic residues" evidence="3">
    <location>
        <begin position="296"/>
        <end position="310"/>
    </location>
</feature>
<feature type="compositionally biased region" description="Polar residues" evidence="3">
    <location>
        <begin position="278"/>
        <end position="291"/>
    </location>
</feature>
<feature type="domain" description="F-box" evidence="4">
    <location>
        <begin position="126"/>
        <end position="172"/>
    </location>
</feature>
<comment type="pathway">
    <text evidence="1">Protein modification; protein ubiquitination.</text>
</comment>
<proteinExistence type="predicted"/>
<dbReference type="PROSITE" id="PS50181">
    <property type="entry name" value="FBOX"/>
    <property type="match status" value="1"/>
</dbReference>